<dbReference type="Gene3D" id="1.25.10.10">
    <property type="entry name" value="Leucine-rich Repeat Variant"/>
    <property type="match status" value="1"/>
</dbReference>
<evidence type="ECO:0000256" key="3">
    <source>
        <dbReference type="ARBA" id="ARBA00022927"/>
    </source>
</evidence>
<feature type="binding site" evidence="6">
    <location>
        <begin position="48"/>
        <end position="52"/>
    </location>
    <ligand>
        <name>a 1,2-diacyl-sn-glycero-3-phospho-(1D-myo-inositol-3,4,5-trisphosphate)</name>
        <dbReference type="ChEBI" id="CHEBI:57836"/>
    </ligand>
</feature>
<keyword evidence="5" id="KW-0254">Endocytosis</keyword>
<evidence type="ECO:0000256" key="7">
    <source>
        <dbReference type="SAM" id="MobiDB-lite"/>
    </source>
</evidence>
<comment type="subcellular location">
    <subcellularLocation>
        <location evidence="1">Endomembrane system</location>
        <topology evidence="1">Peripheral membrane protein</topology>
    </subcellularLocation>
    <subcellularLocation>
        <location evidence="5">Membrane</location>
        <location evidence="5">Coated pit</location>
    </subcellularLocation>
</comment>
<feature type="domain" description="Clathrin adaptor alpha-adaptin appendage C-terminal subdomain" evidence="9">
    <location>
        <begin position="871"/>
        <end position="936"/>
    </location>
</feature>
<evidence type="ECO:0000256" key="1">
    <source>
        <dbReference type="ARBA" id="ARBA00004184"/>
    </source>
</evidence>
<feature type="region of interest" description="Disordered" evidence="7">
    <location>
        <begin position="635"/>
        <end position="664"/>
    </location>
</feature>
<feature type="binding site" evidence="6">
    <location>
        <position position="34"/>
    </location>
    <ligand>
        <name>a 1,2-diacyl-sn-glycero-3-phospho-(1D-myo-inositol-3,4,5-trisphosphate)</name>
        <dbReference type="ChEBI" id="CHEBI:57836"/>
    </ligand>
</feature>
<evidence type="ECO:0000256" key="4">
    <source>
        <dbReference type="ARBA" id="ARBA00023136"/>
    </source>
</evidence>
<keyword evidence="11" id="KW-1185">Reference proteome</keyword>
<evidence type="ECO:0000313" key="11">
    <source>
        <dbReference type="Proteomes" id="UP001213623"/>
    </source>
</evidence>
<evidence type="ECO:0000256" key="5">
    <source>
        <dbReference type="PIRNR" id="PIRNR037091"/>
    </source>
</evidence>
<accession>A0AAF0EJK5</accession>
<dbReference type="Pfam" id="PF02296">
    <property type="entry name" value="Alpha_adaptin_C"/>
    <property type="match status" value="1"/>
</dbReference>
<dbReference type="InterPro" id="IPR011989">
    <property type="entry name" value="ARM-like"/>
</dbReference>
<dbReference type="GO" id="GO:0035615">
    <property type="term" value="F:clathrin adaptor activity"/>
    <property type="evidence" value="ECO:0007669"/>
    <property type="project" value="InterPro"/>
</dbReference>
<dbReference type="InterPro" id="IPR012295">
    <property type="entry name" value="TBP_dom_sf"/>
</dbReference>
<keyword evidence="2 5" id="KW-0813">Transport</keyword>
<dbReference type="InterPro" id="IPR016024">
    <property type="entry name" value="ARM-type_fold"/>
</dbReference>
<sequence length="937" mass="103779">MRGLQRFLNDFQSASCPKAEAACVRRELAHIRTKLQGSPKLDGHQRKKYLAKLMFMHVQGYHIDVGLMEAMALASSMRDSEKQLVCRPHSRQGYLALTMLLHERSDARALAIESLRRDLASLRESHTCLALHALATIGTLEMAEELGESVLKLLVSATSAPAVTRKAALTLLHLVRKDPHCVNIWEWLDRIAPLLQSHDYGVAQSVAALVTELARMSPEACALCYAPAVEQLHQIVTRGLQDERHLYHHVPVPWLQVKLLTLLQQLPRSDDAQIQGLLQQCLQHLLRPEPLQRSMVDVAESHARYAIYLEATRLAMHLDTTSILVARAAVHLGHLLHSEQTNVRYLALETLTQLAHTLASLDPLRLHLDTIVETLRDPDTSVCRRALDLLYALCEEANVHKIVAHLLEYMPTAEASLRQDMALKVSLLVEIYAGDSTWYIDTTLALLDMAGDKVGDTLWSRIAQTITNRPKVQAYAAARLLPYLSRAVCHETLVKLGTYVLSEFGYLVADQPGAEPAAQFELLHRHAYYCSPVTRSMLLSTYAKWYTQYPSLSPTLTNVLRQSRGTFDMEIHQRACEYVALIELHAQGNMDMNEIFDTLPPFPSQDPKPADVGPGLFRFSKRMSTMPLVVTVPRGEARQPTRADEARRRLPPILPPMSPSDTSMNEMPVRPLPNDAESDLLELSGIQSRPRSPTSPNETIQTPWAVSADERGTSPLGPLLGTRPASPMNSTGMWEAAFRCVSLGRSSSSSSHDPTLALTAAGAWHESATERVTYQVDSPRPPVRVRVQVHNGCMTNALSVQELYVAPPLSACGWEKEASASIEPGGSTEYTLELQTTACFLGEAELALTIAHAGQPPRSLRLSLAVTVTCFVEPFVLSKEAFFEQWRSIGHDPLEKQSVFALHSRSHSDYVALMEASGFAVLAGLDPRPESLVMAAA</sequence>
<dbReference type="InterPro" id="IPR002553">
    <property type="entry name" value="Clathrin/coatomer_adapt-like_N"/>
</dbReference>
<dbReference type="GO" id="GO:0006886">
    <property type="term" value="P:intracellular protein transport"/>
    <property type="evidence" value="ECO:0007669"/>
    <property type="project" value="UniProtKB-UniRule"/>
</dbReference>
<keyword evidence="4 5" id="KW-0472">Membrane</keyword>
<keyword evidence="5" id="KW-0168">Coated pit</keyword>
<dbReference type="SUPFAM" id="SSF55711">
    <property type="entry name" value="Subdomain of clathrin and coatomer appendage domain"/>
    <property type="match status" value="1"/>
</dbReference>
<evidence type="ECO:0000256" key="2">
    <source>
        <dbReference type="ARBA" id="ARBA00022448"/>
    </source>
</evidence>
<dbReference type="Gene3D" id="3.30.310.10">
    <property type="entry name" value="TATA-Binding Protein"/>
    <property type="match status" value="1"/>
</dbReference>
<dbReference type="AlphaFoldDB" id="A0AAF0EJK5"/>
<dbReference type="PIRSF" id="PIRSF037091">
    <property type="entry name" value="AP2_complex_alpha"/>
    <property type="match status" value="1"/>
</dbReference>
<dbReference type="InterPro" id="IPR009028">
    <property type="entry name" value="Coatomer/calthrin_app_sub_C"/>
</dbReference>
<dbReference type="Pfam" id="PF01602">
    <property type="entry name" value="Adaptin_N"/>
    <property type="match status" value="1"/>
</dbReference>
<dbReference type="GO" id="GO:0072583">
    <property type="term" value="P:clathrin-dependent endocytosis"/>
    <property type="evidence" value="ECO:0007669"/>
    <property type="project" value="InterPro"/>
</dbReference>
<feature type="compositionally biased region" description="Basic and acidic residues" evidence="7">
    <location>
        <begin position="635"/>
        <end position="648"/>
    </location>
</feature>
<evidence type="ECO:0000256" key="6">
    <source>
        <dbReference type="PIRSR" id="PIRSR037091-1"/>
    </source>
</evidence>
<dbReference type="GO" id="GO:0030122">
    <property type="term" value="C:AP-2 adaptor complex"/>
    <property type="evidence" value="ECO:0007669"/>
    <property type="project" value="InterPro"/>
</dbReference>
<dbReference type="InterPro" id="IPR017104">
    <property type="entry name" value="AP2_complex_asu"/>
</dbReference>
<proteinExistence type="inferred from homology"/>
<evidence type="ECO:0000313" key="10">
    <source>
        <dbReference type="EMBL" id="WFD26713.1"/>
    </source>
</evidence>
<reference evidence="10" key="1">
    <citation type="submission" date="2023-03" db="EMBL/GenBank/DDBJ databases">
        <title>Mating type loci evolution in Malassezia.</title>
        <authorList>
            <person name="Coelho M.A."/>
        </authorList>
    </citation>
    <scope>NUCLEOTIDE SEQUENCE</scope>
    <source>
        <strain evidence="10">CBS 9557</strain>
    </source>
</reference>
<dbReference type="Proteomes" id="UP001213623">
    <property type="component" value="Chromosome 3"/>
</dbReference>
<organism evidence="10 11">
    <name type="scientific">Malassezia nana</name>
    <dbReference type="NCBI Taxonomy" id="180528"/>
    <lineage>
        <taxon>Eukaryota</taxon>
        <taxon>Fungi</taxon>
        <taxon>Dikarya</taxon>
        <taxon>Basidiomycota</taxon>
        <taxon>Ustilaginomycotina</taxon>
        <taxon>Malasseziomycetes</taxon>
        <taxon>Malasseziales</taxon>
        <taxon>Malasseziaceae</taxon>
        <taxon>Malassezia</taxon>
    </lineage>
</organism>
<dbReference type="PANTHER" id="PTHR22780">
    <property type="entry name" value="ADAPTIN, ALPHA/GAMMA/EPSILON"/>
    <property type="match status" value="1"/>
</dbReference>
<dbReference type="InterPro" id="IPR050840">
    <property type="entry name" value="Adaptor_Complx_Large_Subunit"/>
</dbReference>
<protein>
    <recommendedName>
        <fullName evidence="5">AP-2 complex subunit alpha</fullName>
    </recommendedName>
</protein>
<dbReference type="SUPFAM" id="SSF48371">
    <property type="entry name" value="ARM repeat"/>
    <property type="match status" value="1"/>
</dbReference>
<feature type="region of interest" description="Disordered" evidence="7">
    <location>
        <begin position="708"/>
        <end position="727"/>
    </location>
</feature>
<name>A0AAF0EJK5_9BASI</name>
<evidence type="ECO:0000259" key="8">
    <source>
        <dbReference type="Pfam" id="PF01602"/>
    </source>
</evidence>
<keyword evidence="3 5" id="KW-0653">Protein transport</keyword>
<feature type="domain" description="Clathrin/coatomer adaptor adaptin-like N-terminal" evidence="8">
    <location>
        <begin position="23"/>
        <end position="584"/>
    </location>
</feature>
<evidence type="ECO:0000259" key="9">
    <source>
        <dbReference type="Pfam" id="PF02296"/>
    </source>
</evidence>
<comment type="function">
    <text evidence="5">Adaptins are components of the adaptor complexes which link clathrin to receptors in coated vesicles. Clathrin-associated protein complexes are believed to interact with the cytoplasmic tails of membrane proteins, leading to their selection and concentration.</text>
</comment>
<gene>
    <name evidence="10" type="ORF">MNAN1_001698</name>
</gene>
<dbReference type="EMBL" id="CP119894">
    <property type="protein sequence ID" value="WFD26713.1"/>
    <property type="molecule type" value="Genomic_DNA"/>
</dbReference>
<dbReference type="InterPro" id="IPR003164">
    <property type="entry name" value="Clathrin_a-adaptin_app_sub_C"/>
</dbReference>
<feature type="binding site" evidence="6">
    <location>
        <begin position="2"/>
        <end position="3"/>
    </location>
    <ligand>
        <name>a 1,2-diacyl-sn-glycero-3-phospho-(1D-myo-inositol-3,4,5-trisphosphate)</name>
        <dbReference type="ChEBI" id="CHEBI:57836"/>
    </ligand>
</feature>
<comment type="similarity">
    <text evidence="5">Belongs to the adaptor complexes large subunit family.</text>
</comment>